<evidence type="ECO:0000313" key="1">
    <source>
        <dbReference type="EMBL" id="GGM17931.1"/>
    </source>
</evidence>
<reference evidence="2" key="1">
    <citation type="journal article" date="2019" name="Int. J. Syst. Evol. Microbiol.">
        <title>The Global Catalogue of Microorganisms (GCM) 10K type strain sequencing project: providing services to taxonomists for standard genome sequencing and annotation.</title>
        <authorList>
            <consortium name="The Broad Institute Genomics Platform"/>
            <consortium name="The Broad Institute Genome Sequencing Center for Infectious Disease"/>
            <person name="Wu L."/>
            <person name="Ma J."/>
        </authorList>
    </citation>
    <scope>NUCLEOTIDE SEQUENCE [LARGE SCALE GENOMIC DNA]</scope>
    <source>
        <strain evidence="2">JCM 13501</strain>
    </source>
</reference>
<dbReference type="Proteomes" id="UP000616499">
    <property type="component" value="Unassembled WGS sequence"/>
</dbReference>
<comment type="caution">
    <text evidence="1">The sequence shown here is derived from an EMBL/GenBank/DDBJ whole genome shotgun (WGS) entry which is preliminary data.</text>
</comment>
<gene>
    <name evidence="1" type="ORF">GCM10009425_31060</name>
</gene>
<sequence length="90" mass="10223">MNALIMLVDSARERYQVDTLLKADGTLVITALPFEEGHTLEWVLTPDQARNRMLLETVLMDIQRRLSQPASNGHNFTLGDASLKHDSFRQ</sequence>
<keyword evidence="2" id="KW-1185">Reference proteome</keyword>
<protein>
    <submittedName>
        <fullName evidence="1">Uncharacterized protein</fullName>
    </submittedName>
</protein>
<dbReference type="EMBL" id="BMNW01000007">
    <property type="protein sequence ID" value="GGM17931.1"/>
    <property type="molecule type" value="Genomic_DNA"/>
</dbReference>
<name>A0ABQ2GY55_9PSED</name>
<proteinExistence type="predicted"/>
<dbReference type="RefSeq" id="WP_188867045.1">
    <property type="nucleotide sequence ID" value="NZ_BMNW01000007.1"/>
</dbReference>
<accession>A0ABQ2GY55</accession>
<organism evidence="1 2">
    <name type="scientific">Pseudomonas asuensis</name>
    <dbReference type="NCBI Taxonomy" id="1825787"/>
    <lineage>
        <taxon>Bacteria</taxon>
        <taxon>Pseudomonadati</taxon>
        <taxon>Pseudomonadota</taxon>
        <taxon>Gammaproteobacteria</taxon>
        <taxon>Pseudomonadales</taxon>
        <taxon>Pseudomonadaceae</taxon>
        <taxon>Pseudomonas</taxon>
    </lineage>
</organism>
<evidence type="ECO:0000313" key="2">
    <source>
        <dbReference type="Proteomes" id="UP000616499"/>
    </source>
</evidence>